<dbReference type="AlphaFoldDB" id="A0A450UB36"/>
<proteinExistence type="predicted"/>
<keyword evidence="1" id="KW-0812">Transmembrane</keyword>
<accession>A0A450UB36</accession>
<evidence type="ECO:0000313" key="3">
    <source>
        <dbReference type="EMBL" id="VFJ91135.1"/>
    </source>
</evidence>
<feature type="transmembrane region" description="Helical" evidence="1">
    <location>
        <begin position="41"/>
        <end position="60"/>
    </location>
</feature>
<organism evidence="2">
    <name type="scientific">Candidatus Kentrum eta</name>
    <dbReference type="NCBI Taxonomy" id="2126337"/>
    <lineage>
        <taxon>Bacteria</taxon>
        <taxon>Pseudomonadati</taxon>
        <taxon>Pseudomonadota</taxon>
        <taxon>Gammaproteobacteria</taxon>
        <taxon>Candidatus Kentrum</taxon>
    </lineage>
</organism>
<dbReference type="EMBL" id="CAADFJ010000013">
    <property type="protein sequence ID" value="VFJ97451.1"/>
    <property type="molecule type" value="Genomic_DNA"/>
</dbReference>
<gene>
    <name evidence="2" type="ORF">BECKH772A_GA0070896_1001418</name>
    <name evidence="3" type="ORF">BECKH772B_GA0070898_1001418</name>
    <name evidence="4" type="ORF">BECKH772C_GA0070978_1001318</name>
</gene>
<evidence type="ECO:0000313" key="2">
    <source>
        <dbReference type="EMBL" id="VFJ89311.1"/>
    </source>
</evidence>
<evidence type="ECO:0000313" key="4">
    <source>
        <dbReference type="EMBL" id="VFJ97451.1"/>
    </source>
</evidence>
<sequence>MDAVGGVVLPPAYAFQGIHEAGLAYLALAHQDEFCLVENNLLVGLGALICLNSVVTFFMCRIKFQVKGLGILFQLLLDSHFRYSMHRAVSHCIPFSVISF</sequence>
<dbReference type="EMBL" id="CAADFG010000014">
    <property type="protein sequence ID" value="VFJ89311.1"/>
    <property type="molecule type" value="Genomic_DNA"/>
</dbReference>
<reference evidence="2" key="1">
    <citation type="submission" date="2019-02" db="EMBL/GenBank/DDBJ databases">
        <authorList>
            <person name="Gruber-Vodicka R. H."/>
            <person name="Seah K. B. B."/>
        </authorList>
    </citation>
    <scope>NUCLEOTIDE SEQUENCE</scope>
    <source>
        <strain evidence="4">BECK_SA2B12</strain>
        <strain evidence="2">BECK_SA2B15</strain>
        <strain evidence="3">BECK_SA2B20</strain>
    </source>
</reference>
<protein>
    <submittedName>
        <fullName evidence="2">Uncharacterized protein</fullName>
    </submittedName>
</protein>
<dbReference type="EMBL" id="CAADFI010000014">
    <property type="protein sequence ID" value="VFJ91135.1"/>
    <property type="molecule type" value="Genomic_DNA"/>
</dbReference>
<keyword evidence="1" id="KW-1133">Transmembrane helix</keyword>
<keyword evidence="1" id="KW-0472">Membrane</keyword>
<evidence type="ECO:0000256" key="1">
    <source>
        <dbReference type="SAM" id="Phobius"/>
    </source>
</evidence>
<name>A0A450UB36_9GAMM</name>